<dbReference type="Gene3D" id="3.40.50.300">
    <property type="entry name" value="P-loop containing nucleotide triphosphate hydrolases"/>
    <property type="match status" value="1"/>
</dbReference>
<dbReference type="PANTHER" id="PTHR43681">
    <property type="entry name" value="TRANSMEMBRANE GTPASE FZO"/>
    <property type="match status" value="1"/>
</dbReference>
<evidence type="ECO:0000259" key="3">
    <source>
        <dbReference type="Pfam" id="PF00350"/>
    </source>
</evidence>
<dbReference type="PANTHER" id="PTHR43681:SF1">
    <property type="entry name" value="SARCALUMENIN"/>
    <property type="match status" value="1"/>
</dbReference>
<keyword evidence="2" id="KW-0472">Membrane</keyword>
<dbReference type="InterPro" id="IPR027417">
    <property type="entry name" value="P-loop_NTPase"/>
</dbReference>
<dbReference type="RefSeq" id="WP_229580664.1">
    <property type="nucleotide sequence ID" value="NZ_CP083974.1"/>
</dbReference>
<name>A0AA46X0P2_RHORH</name>
<proteinExistence type="predicted"/>
<keyword evidence="2" id="KW-0812">Transmembrane</keyword>
<sequence length="590" mass="64441">MSADPSVAELIDGACKVLRAYKHDEVADRAERKLAATGRSSSIVVVGEIKRGKSLLVSALIDRDGAALDDVEHSTAVATRFVTATDDFPEGTAELVFPDGSRRVDRAELGEWITTGGRHVQDPTVETLPVAAIVPIASEKLTNASVVDTPGIGGLDPRHAAMAARSADRAAVLVLVCEASTPLTEPEMRFLRESAAGVENVLVVVTKTDKNLTRWEQIVAENRRAIAEHVGRDIPVVAVSSVRSLAATALPPSPVRERSLACSGVPGLWAMLDERVAAARHRPEADALRVALDGLRRIETHIADELSVVRDGESAIPDLTAEMERLKGLKDEAQQWEQHLQRDLTLARQRAVTRLDEEITRVREDWTTRINKSSMQVLRRSPQVFTAQIQADLLDAMATTAQVFLDDLEKIVADLFDDPQQWEHIREITLEALQTDPLVTGEVGSKRQGLLDPSVLTMGMIGTTMLGAVIGAGAIAGVAWVAINLGFKAMRTGKTNLLTWLRETLATVRTVTTRMLEAAMATTRPEIVLRRRKHLQDRITELQKRIDEAKRAAQADAATRTANIERLEKNLRITRARITPIETTLTGDAA</sequence>
<feature type="coiled-coil region" evidence="1">
    <location>
        <begin position="532"/>
        <end position="570"/>
    </location>
</feature>
<protein>
    <submittedName>
        <fullName evidence="4">Dynamin family protein</fullName>
    </submittedName>
</protein>
<feature type="transmembrane region" description="Helical" evidence="2">
    <location>
        <begin position="455"/>
        <end position="483"/>
    </location>
</feature>
<feature type="domain" description="Dynamin N-terminal" evidence="3">
    <location>
        <begin position="43"/>
        <end position="206"/>
    </location>
</feature>
<dbReference type="EMBL" id="CP083974">
    <property type="protein sequence ID" value="UZF47462.1"/>
    <property type="molecule type" value="Genomic_DNA"/>
</dbReference>
<dbReference type="Pfam" id="PF00350">
    <property type="entry name" value="Dynamin_N"/>
    <property type="match status" value="1"/>
</dbReference>
<dbReference type="AlphaFoldDB" id="A0AA46X0P2"/>
<keyword evidence="2" id="KW-1133">Transmembrane helix</keyword>
<reference evidence="4 5" key="1">
    <citation type="journal article" date="2021" name="Front. Microbiol.">
        <title>Bacterial Transformation of Aromatic Monomers in Softwood Black Liquor.</title>
        <authorList>
            <person name="Navas L.E."/>
            <person name="Dexter G."/>
            <person name="Liu J."/>
            <person name="Levy-Booth D."/>
            <person name="Cho M."/>
            <person name="Jang S.K."/>
            <person name="Mansfield S.D."/>
            <person name="Renneckar S."/>
            <person name="Mohn W.W."/>
            <person name="Eltis L.D."/>
        </authorList>
    </citation>
    <scope>NUCLEOTIDE SEQUENCE [LARGE SCALE GENOMIC DNA]</scope>
    <source>
        <strain evidence="4 5">GD02</strain>
    </source>
</reference>
<dbReference type="SUPFAM" id="SSF52540">
    <property type="entry name" value="P-loop containing nucleoside triphosphate hydrolases"/>
    <property type="match status" value="1"/>
</dbReference>
<organism evidence="4 5">
    <name type="scientific">Rhodococcus rhodochrous</name>
    <dbReference type="NCBI Taxonomy" id="1829"/>
    <lineage>
        <taxon>Bacteria</taxon>
        <taxon>Bacillati</taxon>
        <taxon>Actinomycetota</taxon>
        <taxon>Actinomycetes</taxon>
        <taxon>Mycobacteriales</taxon>
        <taxon>Nocardiaceae</taxon>
        <taxon>Rhodococcus</taxon>
    </lineage>
</organism>
<accession>A0AA46X0P2</accession>
<dbReference type="InterPro" id="IPR051943">
    <property type="entry name" value="TRAFAC_Dynamin-like_GTPase"/>
</dbReference>
<evidence type="ECO:0000256" key="1">
    <source>
        <dbReference type="SAM" id="Coils"/>
    </source>
</evidence>
<evidence type="ECO:0000313" key="5">
    <source>
        <dbReference type="Proteomes" id="UP001162740"/>
    </source>
</evidence>
<evidence type="ECO:0000313" key="4">
    <source>
        <dbReference type="EMBL" id="UZF47462.1"/>
    </source>
</evidence>
<gene>
    <name evidence="4" type="ORF">KUM34_012800</name>
</gene>
<evidence type="ECO:0000256" key="2">
    <source>
        <dbReference type="SAM" id="Phobius"/>
    </source>
</evidence>
<dbReference type="Proteomes" id="UP001162740">
    <property type="component" value="Chromosome"/>
</dbReference>
<keyword evidence="1" id="KW-0175">Coiled coil</keyword>
<dbReference type="InterPro" id="IPR045063">
    <property type="entry name" value="Dynamin_N"/>
</dbReference>